<keyword evidence="6" id="KW-0964">Secreted</keyword>
<dbReference type="PRINTS" id="PR00325">
    <property type="entry name" value="GERMIN"/>
</dbReference>
<dbReference type="GO" id="GO:0030145">
    <property type="term" value="F:manganese ion binding"/>
    <property type="evidence" value="ECO:0007669"/>
    <property type="project" value="InterPro"/>
</dbReference>
<keyword evidence="5" id="KW-0052">Apoplast</keyword>
<name>A0A835H6Z1_9MAGN</name>
<proteinExistence type="inferred from homology"/>
<dbReference type="GO" id="GO:0048046">
    <property type="term" value="C:apoplast"/>
    <property type="evidence" value="ECO:0007669"/>
    <property type="project" value="UniProtKB-SubCell"/>
</dbReference>
<comment type="function">
    <text evidence="1">May play a role in plant defense. Probably has no oxalate oxidase activity even if the active site is conserved.</text>
</comment>
<comment type="similarity">
    <text evidence="3">Belongs to the germin family.</text>
</comment>
<dbReference type="CDD" id="cd02241">
    <property type="entry name" value="cupin_OxOx"/>
    <property type="match status" value="1"/>
</dbReference>
<feature type="region of interest" description="Disordered" evidence="13">
    <location>
        <begin position="182"/>
        <end position="201"/>
    </location>
</feature>
<protein>
    <recommendedName>
        <fullName evidence="14">Cupin type-1 domain-containing protein</fullName>
    </recommendedName>
</protein>
<feature type="binding site" evidence="12">
    <location>
        <position position="296"/>
    </location>
    <ligand>
        <name>Mn(2+)</name>
        <dbReference type="ChEBI" id="CHEBI:29035"/>
    </ligand>
</feature>
<keyword evidence="16" id="KW-1185">Reference proteome</keyword>
<dbReference type="SUPFAM" id="SSF51182">
    <property type="entry name" value="RmlC-like cupins"/>
    <property type="match status" value="1"/>
</dbReference>
<dbReference type="InterPro" id="IPR011051">
    <property type="entry name" value="RmlC_Cupin_sf"/>
</dbReference>
<dbReference type="Proteomes" id="UP000631114">
    <property type="component" value="Unassembled WGS sequence"/>
</dbReference>
<evidence type="ECO:0000256" key="4">
    <source>
        <dbReference type="ARBA" id="ARBA00011268"/>
    </source>
</evidence>
<feature type="compositionally biased region" description="Polar residues" evidence="13">
    <location>
        <begin position="188"/>
        <end position="201"/>
    </location>
</feature>
<dbReference type="PANTHER" id="PTHR31238">
    <property type="entry name" value="GERMIN-LIKE PROTEIN SUBFAMILY 3 MEMBER 3"/>
    <property type="match status" value="1"/>
</dbReference>
<feature type="binding site" evidence="12">
    <location>
        <position position="298"/>
    </location>
    <ligand>
        <name>Mn(2+)</name>
        <dbReference type="ChEBI" id="CHEBI:29035"/>
    </ligand>
</feature>
<evidence type="ECO:0000256" key="8">
    <source>
        <dbReference type="ARBA" id="ARBA00022729"/>
    </source>
</evidence>
<feature type="binding site" evidence="11">
    <location>
        <position position="303"/>
    </location>
    <ligand>
        <name>oxalate</name>
        <dbReference type="ChEBI" id="CHEBI:30623"/>
    </ligand>
</feature>
<accession>A0A835H6Z1</accession>
<feature type="domain" description="Cupin type-1" evidence="14">
    <location>
        <begin position="257"/>
        <end position="394"/>
    </location>
</feature>
<evidence type="ECO:0000256" key="7">
    <source>
        <dbReference type="ARBA" id="ARBA00022723"/>
    </source>
</evidence>
<evidence type="ECO:0000256" key="13">
    <source>
        <dbReference type="SAM" id="MobiDB-lite"/>
    </source>
</evidence>
<evidence type="ECO:0000313" key="15">
    <source>
        <dbReference type="EMBL" id="KAF9594391.1"/>
    </source>
</evidence>
<dbReference type="Gene3D" id="2.60.120.10">
    <property type="entry name" value="Jelly Rolls"/>
    <property type="match status" value="1"/>
</dbReference>
<comment type="subcellular location">
    <subcellularLocation>
        <location evidence="2">Secreted</location>
        <location evidence="2">Extracellular space</location>
        <location evidence="2">Apoplast</location>
    </subcellularLocation>
</comment>
<evidence type="ECO:0000256" key="2">
    <source>
        <dbReference type="ARBA" id="ARBA00004271"/>
    </source>
</evidence>
<evidence type="ECO:0000256" key="12">
    <source>
        <dbReference type="PIRSR" id="PIRSR601929-2"/>
    </source>
</evidence>
<comment type="subunit">
    <text evidence="4">Oligomer (believed to be a pentamer but probably hexamer).</text>
</comment>
<keyword evidence="8" id="KW-0732">Signal</keyword>
<keyword evidence="9" id="KW-0325">Glycoprotein</keyword>
<dbReference type="FunFam" id="2.60.120.10:FF:000098">
    <property type="entry name" value="Germin-like protein 9-3"/>
    <property type="match status" value="1"/>
</dbReference>
<dbReference type="InterPro" id="IPR001929">
    <property type="entry name" value="Germin"/>
</dbReference>
<dbReference type="EMBL" id="JADFTS010000008">
    <property type="protein sequence ID" value="KAF9594391.1"/>
    <property type="molecule type" value="Genomic_DNA"/>
</dbReference>
<dbReference type="SMART" id="SM00835">
    <property type="entry name" value="Cupin_1"/>
    <property type="match status" value="1"/>
</dbReference>
<evidence type="ECO:0000256" key="6">
    <source>
        <dbReference type="ARBA" id="ARBA00022525"/>
    </source>
</evidence>
<keyword evidence="10 11" id="KW-0464">Manganese</keyword>
<feature type="binding site" evidence="11">
    <location>
        <position position="298"/>
    </location>
    <ligand>
        <name>oxalate</name>
        <dbReference type="ChEBI" id="CHEBI:30623"/>
    </ligand>
</feature>
<feature type="binding site" evidence="12">
    <location>
        <position position="342"/>
    </location>
    <ligand>
        <name>Mn(2+)</name>
        <dbReference type="ChEBI" id="CHEBI:29035"/>
    </ligand>
</feature>
<evidence type="ECO:0000259" key="14">
    <source>
        <dbReference type="SMART" id="SM00835"/>
    </source>
</evidence>
<dbReference type="OrthoDB" id="1546383at2759"/>
<reference evidence="15 16" key="1">
    <citation type="submission" date="2020-10" db="EMBL/GenBank/DDBJ databases">
        <title>The Coptis chinensis genome and diversification of protoberbering-type alkaloids.</title>
        <authorList>
            <person name="Wang B."/>
            <person name="Shu S."/>
            <person name="Song C."/>
            <person name="Liu Y."/>
        </authorList>
    </citation>
    <scope>NUCLEOTIDE SEQUENCE [LARGE SCALE GENOMIC DNA]</scope>
    <source>
        <strain evidence="15">HL-2020</strain>
        <tissue evidence="15">Leaf</tissue>
    </source>
</reference>
<organism evidence="15 16">
    <name type="scientific">Coptis chinensis</name>
    <dbReference type="NCBI Taxonomy" id="261450"/>
    <lineage>
        <taxon>Eukaryota</taxon>
        <taxon>Viridiplantae</taxon>
        <taxon>Streptophyta</taxon>
        <taxon>Embryophyta</taxon>
        <taxon>Tracheophyta</taxon>
        <taxon>Spermatophyta</taxon>
        <taxon>Magnoliopsida</taxon>
        <taxon>Ranunculales</taxon>
        <taxon>Ranunculaceae</taxon>
        <taxon>Coptidoideae</taxon>
        <taxon>Coptis</taxon>
    </lineage>
</organism>
<gene>
    <name evidence="15" type="ORF">IFM89_030993</name>
</gene>
<evidence type="ECO:0000256" key="5">
    <source>
        <dbReference type="ARBA" id="ARBA00022523"/>
    </source>
</evidence>
<feature type="binding site" evidence="11">
    <location>
        <position position="293"/>
    </location>
    <ligand>
        <name>oxalate</name>
        <dbReference type="ChEBI" id="CHEBI:30623"/>
    </ligand>
</feature>
<dbReference type="InterPro" id="IPR014710">
    <property type="entry name" value="RmlC-like_jellyroll"/>
</dbReference>
<feature type="binding site" evidence="12">
    <location>
        <position position="303"/>
    </location>
    <ligand>
        <name>Mn(2+)</name>
        <dbReference type="ChEBI" id="CHEBI:29035"/>
    </ligand>
</feature>
<comment type="caution">
    <text evidence="15">The sequence shown here is derived from an EMBL/GenBank/DDBJ whole genome shotgun (WGS) entry which is preliminary data.</text>
</comment>
<dbReference type="InterPro" id="IPR006045">
    <property type="entry name" value="Cupin_1"/>
</dbReference>
<dbReference type="Pfam" id="PF00190">
    <property type="entry name" value="Cupin_1"/>
    <property type="match status" value="1"/>
</dbReference>
<sequence>MIVSRVNEKVKLINHVKNVLLIYDGLDYVASLIGNPMCMDHATKLRQRLNFAKFCVEIPVAFSTCKKFGHKAVSCTSNTKTVWVVKETPCDKRKEQTVNVPTEVTKVINVVENNTAAQDSDVISISPATKQPSKPIVQNVNPFQMIEQEEQEEELSTHAQINCQHQYHNDVRGGAFARGSFRGGSATKGGTSSRGGLTVSMGASNRGGSTVVALTTSYVAHAGDADIVSDFIIPANSSAVDGKFFTYTGMRGIFDVQAVADLIVTKASMAEFPALNGQSVSFAVLKYPPGTINPPHTHPRASELLFVLEGSLEVGLVDTTNEYFNQTLQEGDLFIFPKGLVHYQYNSNSKGAIAISAFGSANAGTVSIPRTVFSSGIDTETLAKAFKTDIATIQRIEAGLVPK</sequence>
<evidence type="ECO:0000256" key="3">
    <source>
        <dbReference type="ARBA" id="ARBA00007456"/>
    </source>
</evidence>
<evidence type="ECO:0000313" key="16">
    <source>
        <dbReference type="Proteomes" id="UP000631114"/>
    </source>
</evidence>
<keyword evidence="7 11" id="KW-0479">Metal-binding</keyword>
<dbReference type="AlphaFoldDB" id="A0A835H6Z1"/>
<evidence type="ECO:0000256" key="10">
    <source>
        <dbReference type="ARBA" id="ARBA00023211"/>
    </source>
</evidence>
<evidence type="ECO:0000256" key="1">
    <source>
        <dbReference type="ARBA" id="ARBA00003629"/>
    </source>
</evidence>
<evidence type="ECO:0000256" key="11">
    <source>
        <dbReference type="PIRSR" id="PIRSR601929-1"/>
    </source>
</evidence>
<evidence type="ECO:0000256" key="9">
    <source>
        <dbReference type="ARBA" id="ARBA00023180"/>
    </source>
</evidence>